<dbReference type="EMBL" id="LRBP01000039">
    <property type="protein sequence ID" value="OII70780.1"/>
    <property type="molecule type" value="Genomic_DNA"/>
</dbReference>
<keyword evidence="2" id="KW-1185">Reference proteome</keyword>
<protein>
    <submittedName>
        <fullName evidence="1">Uncharacterized protein</fullName>
    </submittedName>
</protein>
<reference evidence="1 2" key="1">
    <citation type="submission" date="2016-10" db="EMBL/GenBank/DDBJ databases">
        <title>Reductive evolution of mitochondrial metabolism and differential evolution of invasion-related proteins in Cryptosporidium.</title>
        <authorList>
            <person name="Liu S."/>
            <person name="Roellig D.M."/>
            <person name="Guo Y."/>
            <person name="Li N."/>
            <person name="Frace M.A."/>
            <person name="Tang K."/>
            <person name="Zhang L."/>
            <person name="Feng Y."/>
            <person name="Xiao L."/>
        </authorList>
    </citation>
    <scope>NUCLEOTIDE SEQUENCE [LARGE SCALE GENOMIC DNA]</scope>
    <source>
        <strain evidence="1">39726</strain>
    </source>
</reference>
<dbReference type="AlphaFoldDB" id="A0A1J4MCP2"/>
<dbReference type="RefSeq" id="XP_028872888.1">
    <property type="nucleotide sequence ID" value="XM_029017937.1"/>
</dbReference>
<dbReference type="OrthoDB" id="342535at2759"/>
<dbReference type="Proteomes" id="UP000186176">
    <property type="component" value="Unassembled WGS sequence"/>
</dbReference>
<evidence type="ECO:0000313" key="2">
    <source>
        <dbReference type="Proteomes" id="UP000186176"/>
    </source>
</evidence>
<evidence type="ECO:0000313" key="1">
    <source>
        <dbReference type="EMBL" id="OII70780.1"/>
    </source>
</evidence>
<dbReference type="GeneID" id="39977716"/>
<sequence length="215" mass="24981">MIFYFFVECLYILVIFKVNNVISLRNNKISSIENPVSILSELGEYSVNLKITELQKKINFCSSLLLQANNELVSARLKLAKKKSNSCDDNNTQEELVDELSKRVQEIGFACNDFLDLLLLKRIYCFNKMTLEDEIRTEIKVKEKIDNIVSNMIIKEDNAPFIRSLIYKAKCHVFQANEHCKLLTSKLLFYMAVTPKETVENFENFKLVDREVSTK</sequence>
<organism evidence="1 2">
    <name type="scientific">Cryptosporidium ubiquitum</name>
    <dbReference type="NCBI Taxonomy" id="857276"/>
    <lineage>
        <taxon>Eukaryota</taxon>
        <taxon>Sar</taxon>
        <taxon>Alveolata</taxon>
        <taxon>Apicomplexa</taxon>
        <taxon>Conoidasida</taxon>
        <taxon>Coccidia</taxon>
        <taxon>Eucoccidiorida</taxon>
        <taxon>Eimeriorina</taxon>
        <taxon>Cryptosporidiidae</taxon>
        <taxon>Cryptosporidium</taxon>
    </lineage>
</organism>
<name>A0A1J4MCP2_9CRYT</name>
<accession>A0A1J4MCP2</accession>
<gene>
    <name evidence="1" type="ORF">cubi_00925</name>
</gene>
<proteinExistence type="predicted"/>
<comment type="caution">
    <text evidence="1">The sequence shown here is derived from an EMBL/GenBank/DDBJ whole genome shotgun (WGS) entry which is preliminary data.</text>
</comment>
<dbReference type="VEuPathDB" id="CryptoDB:cubi_00925"/>